<comment type="subcellular location">
    <subcellularLocation>
        <location evidence="1">Cell inner membrane</location>
        <topology evidence="1">Single-pass type II membrane protein</topology>
        <orientation evidence="1">Periplasmic side</orientation>
    </subcellularLocation>
</comment>
<comment type="similarity">
    <text evidence="8">Belongs to the PpiD chaperone family.</text>
</comment>
<dbReference type="InterPro" id="IPR046357">
    <property type="entry name" value="PPIase_dom_sf"/>
</dbReference>
<keyword evidence="11" id="KW-0413">Isomerase</keyword>
<dbReference type="EMBL" id="AQHW01000002">
    <property type="protein sequence ID" value="KKB60328.1"/>
    <property type="molecule type" value="Genomic_DNA"/>
</dbReference>
<dbReference type="Proteomes" id="UP000033035">
    <property type="component" value="Unassembled WGS sequence"/>
</dbReference>
<evidence type="ECO:0000256" key="11">
    <source>
        <dbReference type="PROSITE-ProRule" id="PRU00278"/>
    </source>
</evidence>
<feature type="domain" description="PpiC" evidence="14">
    <location>
        <begin position="357"/>
        <end position="456"/>
    </location>
</feature>
<evidence type="ECO:0000256" key="8">
    <source>
        <dbReference type="ARBA" id="ARBA00038408"/>
    </source>
</evidence>
<reference evidence="15 16" key="1">
    <citation type="submission" date="2013-04" db="EMBL/GenBank/DDBJ databases">
        <title>The Genome Sequence of Parabacteroides gordonii DSM 23371.</title>
        <authorList>
            <consortium name="The Broad Institute Genomics Platform"/>
            <person name="Earl A."/>
            <person name="Ward D."/>
            <person name="Feldgarden M."/>
            <person name="Gevers D."/>
            <person name="Martens E."/>
            <person name="Sakamoto M."/>
            <person name="Benno Y."/>
            <person name="Suzuki N."/>
            <person name="Matsunaga N."/>
            <person name="Koshihara K."/>
            <person name="Seki M."/>
            <person name="Komiya H."/>
            <person name="Walker B."/>
            <person name="Young S."/>
            <person name="Zeng Q."/>
            <person name="Gargeya S."/>
            <person name="Fitzgerald M."/>
            <person name="Haas B."/>
            <person name="Abouelleil A."/>
            <person name="Allen A.W."/>
            <person name="Alvarado L."/>
            <person name="Arachchi H.M."/>
            <person name="Berlin A.M."/>
            <person name="Chapman S.B."/>
            <person name="Gainer-Dewar J."/>
            <person name="Goldberg J."/>
            <person name="Griggs A."/>
            <person name="Gujja S."/>
            <person name="Hansen M."/>
            <person name="Howarth C."/>
            <person name="Imamovic A."/>
            <person name="Ireland A."/>
            <person name="Larimer J."/>
            <person name="McCowan C."/>
            <person name="Murphy C."/>
            <person name="Pearson M."/>
            <person name="Poon T.W."/>
            <person name="Priest M."/>
            <person name="Roberts A."/>
            <person name="Saif S."/>
            <person name="Shea T."/>
            <person name="Sisk P."/>
            <person name="Sykes S."/>
            <person name="Wortman J."/>
            <person name="Nusbaum C."/>
            <person name="Birren B."/>
        </authorList>
    </citation>
    <scope>NUCLEOTIDE SEQUENCE [LARGE SCALE GENOMIC DNA]</scope>
    <source>
        <strain evidence="15 16">MS-1</strain>
    </source>
</reference>
<dbReference type="PROSITE" id="PS50198">
    <property type="entry name" value="PPIC_PPIASE_2"/>
    <property type="match status" value="1"/>
</dbReference>
<gene>
    <name evidence="15" type="ORF">HMPREF1536_00208</name>
</gene>
<evidence type="ECO:0000256" key="3">
    <source>
        <dbReference type="ARBA" id="ARBA00022519"/>
    </source>
</evidence>
<dbReference type="SUPFAM" id="SSF54534">
    <property type="entry name" value="FKBP-like"/>
    <property type="match status" value="2"/>
</dbReference>
<name>A0A0F5JRB7_9BACT</name>
<dbReference type="GO" id="GO:0003755">
    <property type="term" value="F:peptidyl-prolyl cis-trans isomerase activity"/>
    <property type="evidence" value="ECO:0007669"/>
    <property type="project" value="UniProtKB-KW"/>
</dbReference>
<evidence type="ECO:0000256" key="4">
    <source>
        <dbReference type="ARBA" id="ARBA00022692"/>
    </source>
</evidence>
<dbReference type="InterPro" id="IPR000297">
    <property type="entry name" value="PPIase_PpiC"/>
</dbReference>
<dbReference type="SUPFAM" id="SSF109998">
    <property type="entry name" value="Triger factor/SurA peptide-binding domain-like"/>
    <property type="match status" value="1"/>
</dbReference>
<accession>A0A0F5JRB7</accession>
<keyword evidence="3" id="KW-0997">Cell inner membrane</keyword>
<dbReference type="AlphaFoldDB" id="A0A0F5JRB7"/>
<keyword evidence="16" id="KW-1185">Reference proteome</keyword>
<dbReference type="STRING" id="1203610.HMPREF1536_00208"/>
<evidence type="ECO:0000259" key="14">
    <source>
        <dbReference type="PROSITE" id="PS50198"/>
    </source>
</evidence>
<dbReference type="PANTHER" id="PTHR47529">
    <property type="entry name" value="PEPTIDYL-PROLYL CIS-TRANS ISOMERASE D"/>
    <property type="match status" value="1"/>
</dbReference>
<dbReference type="Pfam" id="PF13623">
    <property type="entry name" value="SurA_N_2"/>
    <property type="match status" value="1"/>
</dbReference>
<keyword evidence="5 13" id="KW-1133">Transmembrane helix</keyword>
<evidence type="ECO:0000256" key="9">
    <source>
        <dbReference type="ARBA" id="ARBA00040743"/>
    </source>
</evidence>
<evidence type="ECO:0000313" key="15">
    <source>
        <dbReference type="EMBL" id="KKB60328.1"/>
    </source>
</evidence>
<feature type="transmembrane region" description="Helical" evidence="13">
    <location>
        <begin position="12"/>
        <end position="31"/>
    </location>
</feature>
<evidence type="ECO:0000256" key="13">
    <source>
        <dbReference type="SAM" id="Phobius"/>
    </source>
</evidence>
<dbReference type="InterPro" id="IPR052029">
    <property type="entry name" value="PpiD_chaperone"/>
</dbReference>
<keyword evidence="4 13" id="KW-0812">Transmembrane</keyword>
<dbReference type="RefSeq" id="WP_028730554.1">
    <property type="nucleotide sequence ID" value="NZ_KE386767.1"/>
</dbReference>
<evidence type="ECO:0000256" key="1">
    <source>
        <dbReference type="ARBA" id="ARBA00004382"/>
    </source>
</evidence>
<keyword evidence="7" id="KW-0143">Chaperone</keyword>
<dbReference type="Gene3D" id="3.10.50.40">
    <property type="match status" value="2"/>
</dbReference>
<evidence type="ECO:0000256" key="12">
    <source>
        <dbReference type="SAM" id="Coils"/>
    </source>
</evidence>
<dbReference type="PATRIC" id="fig|1203610.3.peg.224"/>
<dbReference type="HOGENOM" id="CLU_023843_0_1_10"/>
<evidence type="ECO:0000313" key="16">
    <source>
        <dbReference type="Proteomes" id="UP000033035"/>
    </source>
</evidence>
<dbReference type="Pfam" id="PF13616">
    <property type="entry name" value="Rotamase_3"/>
    <property type="match status" value="1"/>
</dbReference>
<dbReference type="Gene3D" id="1.10.4030.10">
    <property type="entry name" value="Porin chaperone SurA, peptide-binding domain"/>
    <property type="match status" value="1"/>
</dbReference>
<dbReference type="PANTHER" id="PTHR47529:SF1">
    <property type="entry name" value="PERIPLASMIC CHAPERONE PPID"/>
    <property type="match status" value="1"/>
</dbReference>
<evidence type="ECO:0000256" key="2">
    <source>
        <dbReference type="ARBA" id="ARBA00022475"/>
    </source>
</evidence>
<keyword evidence="11" id="KW-0697">Rotamase</keyword>
<evidence type="ECO:0000256" key="5">
    <source>
        <dbReference type="ARBA" id="ARBA00022989"/>
    </source>
</evidence>
<dbReference type="InterPro" id="IPR027304">
    <property type="entry name" value="Trigger_fact/SurA_dom_sf"/>
</dbReference>
<organism evidence="15 16">
    <name type="scientific">Parabacteroides gordonii MS-1 = DSM 23371</name>
    <dbReference type="NCBI Taxonomy" id="1203610"/>
    <lineage>
        <taxon>Bacteria</taxon>
        <taxon>Pseudomonadati</taxon>
        <taxon>Bacteroidota</taxon>
        <taxon>Bacteroidia</taxon>
        <taxon>Bacteroidales</taxon>
        <taxon>Tannerellaceae</taxon>
        <taxon>Parabacteroides</taxon>
    </lineage>
</organism>
<sequence length="712" mass="79395">MATLEKIRSKAGLLVLVVGLALFAFIIGDFLNSGSTYFRQTQERVAKVDGEVIKIQDYQGRIDEMTEMYKMQSGSSSLPEEYMNQIRQSVFDAMVQEIVLDEATDKLGMQVGPEELFDMVQGENISPMIQQMQMFVNPQTGQFDKTALLNFLKSIDDDNIANYPAEQQAQLIQARNFWLFWEKNIKRQRLEQKYTTLLSKAVSANVLDAKEAFNDAAESSDIVYAMQSYASIPDSTVEVSKSEIEKLYNQRKELYKQKEGKVIKYIAVDIRPSQEDYDKASADIESLKEEFKTSEKVADIVNENSEVPYMDAFFTENAFDPEMKQFATTAEVGEVYGPVFDNDKYRMFKLVDKTVAPDSVKVSHIMLANTGDEARTTALADSLMNVLKNGGNFAELAKEFSADQAAENGGELGWFTEITALRGVNEEFKNAVFSTPVNNIAKVKSLYGTHLVKVTEKTNNVNKYKVADIDMTVSPSSKTYSNIYNELNQFVSKNSDLAKLDDAAKEAGYNLISGVTVTADNQTLGSIKNSRPVIRWAFQNDKGKISEIFECDDKFVIAGVEGTLKEGYRSVASVTPALRAEIAAQKKGEKIAADLKAKSLTSVEAYADAMGSRVDSVKFINFGTRRIAGIGVEPKMNAMVSIAEVGQVSEPVAGNNGVYVFKVYDRNKDAKEFNEAEQIRTLDASNAYRFGFQAIQSLVNKAEVEDNRVRFF</sequence>
<keyword evidence="6 13" id="KW-0472">Membrane</keyword>
<keyword evidence="2" id="KW-1003">Cell membrane</keyword>
<evidence type="ECO:0000256" key="7">
    <source>
        <dbReference type="ARBA" id="ARBA00023186"/>
    </source>
</evidence>
<feature type="coiled-coil region" evidence="12">
    <location>
        <begin position="237"/>
        <end position="304"/>
    </location>
</feature>
<protein>
    <recommendedName>
        <fullName evidence="9">Periplasmic chaperone PpiD</fullName>
    </recommendedName>
    <alternativeName>
        <fullName evidence="10">Periplasmic folding chaperone</fullName>
    </alternativeName>
</protein>
<evidence type="ECO:0000256" key="10">
    <source>
        <dbReference type="ARBA" id="ARBA00042775"/>
    </source>
</evidence>
<keyword evidence="12" id="KW-0175">Coiled coil</keyword>
<proteinExistence type="inferred from homology"/>
<comment type="caution">
    <text evidence="15">The sequence shown here is derived from an EMBL/GenBank/DDBJ whole genome shotgun (WGS) entry which is preliminary data.</text>
</comment>
<dbReference type="GO" id="GO:0005886">
    <property type="term" value="C:plasma membrane"/>
    <property type="evidence" value="ECO:0007669"/>
    <property type="project" value="UniProtKB-SubCell"/>
</dbReference>
<evidence type="ECO:0000256" key="6">
    <source>
        <dbReference type="ARBA" id="ARBA00023136"/>
    </source>
</evidence>